<keyword evidence="3" id="KW-1185">Reference proteome</keyword>
<protein>
    <submittedName>
        <fullName evidence="2">Uncharacterized protein</fullName>
    </submittedName>
</protein>
<name>A0ABQ5FSI5_9ASTR</name>
<dbReference type="EMBL" id="BQNB010017672">
    <property type="protein sequence ID" value="GJT65944.1"/>
    <property type="molecule type" value="Genomic_DNA"/>
</dbReference>
<proteinExistence type="predicted"/>
<feature type="region of interest" description="Disordered" evidence="1">
    <location>
        <begin position="13"/>
        <end position="41"/>
    </location>
</feature>
<feature type="compositionally biased region" description="Basic and acidic residues" evidence="1">
    <location>
        <begin position="13"/>
        <end position="33"/>
    </location>
</feature>
<accession>A0ABQ5FSI5</accession>
<comment type="caution">
    <text evidence="2">The sequence shown here is derived from an EMBL/GenBank/DDBJ whole genome shotgun (WGS) entry which is preliminary data.</text>
</comment>
<dbReference type="Proteomes" id="UP001151760">
    <property type="component" value="Unassembled WGS sequence"/>
</dbReference>
<evidence type="ECO:0000256" key="1">
    <source>
        <dbReference type="SAM" id="MobiDB-lite"/>
    </source>
</evidence>
<gene>
    <name evidence="2" type="ORF">Tco_1017424</name>
</gene>
<reference evidence="2" key="2">
    <citation type="submission" date="2022-01" db="EMBL/GenBank/DDBJ databases">
        <authorList>
            <person name="Yamashiro T."/>
            <person name="Shiraishi A."/>
            <person name="Satake H."/>
            <person name="Nakayama K."/>
        </authorList>
    </citation>
    <scope>NUCLEOTIDE SEQUENCE</scope>
</reference>
<sequence>MFVDYRTNLVEGSSKRAGDELEQEVTKKQKVDDVQETAEVDDNQEATKIKELTKIVSDEEEVTIDLIPLATKPPTIVDYKIYKEGKKNYYQIIIADRSSKMGRIVRLKASDDGLEFLCLIDVMLDQSKLVLLENFNENYFLVFKMTDDRYNYQYNRKEHGENIMKSIKEGHFRWERFRCYCWRTLMGAVQHGPVRALSLSDLSAGKKKV</sequence>
<evidence type="ECO:0000313" key="3">
    <source>
        <dbReference type="Proteomes" id="UP001151760"/>
    </source>
</evidence>
<evidence type="ECO:0000313" key="2">
    <source>
        <dbReference type="EMBL" id="GJT65944.1"/>
    </source>
</evidence>
<reference evidence="2" key="1">
    <citation type="journal article" date="2022" name="Int. J. Mol. Sci.">
        <title>Draft Genome of Tanacetum Coccineum: Genomic Comparison of Closely Related Tanacetum-Family Plants.</title>
        <authorList>
            <person name="Yamashiro T."/>
            <person name="Shiraishi A."/>
            <person name="Nakayama K."/>
            <person name="Satake H."/>
        </authorList>
    </citation>
    <scope>NUCLEOTIDE SEQUENCE</scope>
</reference>
<organism evidence="2 3">
    <name type="scientific">Tanacetum coccineum</name>
    <dbReference type="NCBI Taxonomy" id="301880"/>
    <lineage>
        <taxon>Eukaryota</taxon>
        <taxon>Viridiplantae</taxon>
        <taxon>Streptophyta</taxon>
        <taxon>Embryophyta</taxon>
        <taxon>Tracheophyta</taxon>
        <taxon>Spermatophyta</taxon>
        <taxon>Magnoliopsida</taxon>
        <taxon>eudicotyledons</taxon>
        <taxon>Gunneridae</taxon>
        <taxon>Pentapetalae</taxon>
        <taxon>asterids</taxon>
        <taxon>campanulids</taxon>
        <taxon>Asterales</taxon>
        <taxon>Asteraceae</taxon>
        <taxon>Asteroideae</taxon>
        <taxon>Anthemideae</taxon>
        <taxon>Anthemidinae</taxon>
        <taxon>Tanacetum</taxon>
    </lineage>
</organism>